<proteinExistence type="predicted"/>
<dbReference type="STRING" id="1121321.SAMN04488530_11259"/>
<keyword evidence="3" id="KW-1185">Reference proteome</keyword>
<evidence type="ECO:0000313" key="3">
    <source>
        <dbReference type="Proteomes" id="UP000243255"/>
    </source>
</evidence>
<feature type="transmembrane region" description="Helical" evidence="1">
    <location>
        <begin position="89"/>
        <end position="107"/>
    </location>
</feature>
<keyword evidence="1" id="KW-0812">Transmembrane</keyword>
<dbReference type="Proteomes" id="UP000243255">
    <property type="component" value="Unassembled WGS sequence"/>
</dbReference>
<organism evidence="2 3">
    <name type="scientific">Asaccharospora irregularis DSM 2635</name>
    <dbReference type="NCBI Taxonomy" id="1121321"/>
    <lineage>
        <taxon>Bacteria</taxon>
        <taxon>Bacillati</taxon>
        <taxon>Bacillota</taxon>
        <taxon>Clostridia</taxon>
        <taxon>Peptostreptococcales</taxon>
        <taxon>Peptostreptococcaceae</taxon>
        <taxon>Asaccharospora</taxon>
    </lineage>
</organism>
<feature type="transmembrane region" description="Helical" evidence="1">
    <location>
        <begin position="119"/>
        <end position="141"/>
    </location>
</feature>
<protein>
    <submittedName>
        <fullName evidence="2">Uncharacterized protein</fullName>
    </submittedName>
</protein>
<name>A0A1M5P1D8_9FIRM</name>
<feature type="transmembrane region" description="Helical" evidence="1">
    <location>
        <begin position="58"/>
        <end position="77"/>
    </location>
</feature>
<accession>A0A1M5P1D8</accession>
<dbReference type="EMBL" id="FQWX01000012">
    <property type="protein sequence ID" value="SHG95592.1"/>
    <property type="molecule type" value="Genomic_DNA"/>
</dbReference>
<evidence type="ECO:0000256" key="1">
    <source>
        <dbReference type="SAM" id="Phobius"/>
    </source>
</evidence>
<evidence type="ECO:0000313" key="2">
    <source>
        <dbReference type="EMBL" id="SHG95592.1"/>
    </source>
</evidence>
<keyword evidence="1" id="KW-0472">Membrane</keyword>
<feature type="transmembrane region" description="Helical" evidence="1">
    <location>
        <begin position="7"/>
        <end position="27"/>
    </location>
</feature>
<reference evidence="3" key="1">
    <citation type="submission" date="2016-11" db="EMBL/GenBank/DDBJ databases">
        <authorList>
            <person name="Varghese N."/>
            <person name="Submissions S."/>
        </authorList>
    </citation>
    <scope>NUCLEOTIDE SEQUENCE [LARGE SCALE GENOMIC DNA]</scope>
    <source>
        <strain evidence="3">DSM 2635</strain>
    </source>
</reference>
<keyword evidence="1" id="KW-1133">Transmembrane helix</keyword>
<gene>
    <name evidence="2" type="ORF">SAMN04488530_11259</name>
</gene>
<sequence>MNKKVRNTLFCFISLIQISIIYAISILSKLSRKRAGINHHLSYNRTKYNSHIFTDNNVLIMKILVFLLAIIFIVLLLKTLRDRSNNKSLYLKIIMIIAIICFGVLLWELSSSTFKSVIYYPYAVFATVLIISLQMLQLFIYKIIKIT</sequence>
<dbReference type="AlphaFoldDB" id="A0A1M5P1D8"/>